<comment type="function">
    <text evidence="10">Required for the first step of diphthamide biosynthesis, a post-translational modification of histidine which occurs in elongation factor 2. DPH1 and DPH2 transfer a 3-amino-3-carboxypropyl (ACP) group from S-adenosyl-L-methionine (SAM) to a histidine residue, the reaction is assisted by a reduction system comprising DPH3 and a NADH-dependent reductase. Facilitates the reduction of the catalytic iron-sulfur cluster found in the DPH1 subunit.</text>
</comment>
<dbReference type="Gene3D" id="3.40.50.11840">
    <property type="entry name" value="Diphthamide synthesis DPH1/DPH2 domain 1"/>
    <property type="match status" value="1"/>
</dbReference>
<evidence type="ECO:0000256" key="3">
    <source>
        <dbReference type="ARBA" id="ARBA00006179"/>
    </source>
</evidence>
<dbReference type="PANTHER" id="PTHR10762">
    <property type="entry name" value="DIPHTHAMIDE BIOSYNTHESIS PROTEIN"/>
    <property type="match status" value="1"/>
</dbReference>
<comment type="caution">
    <text evidence="12">The sequence shown here is derived from an EMBL/GenBank/DDBJ whole genome shotgun (WGS) entry which is preliminary data.</text>
</comment>
<reference evidence="12 13" key="1">
    <citation type="journal article" date="2023" name="Proc. Natl. Acad. Sci. U.S.A.">
        <title>A global phylogenomic analysis of the shiitake genus Lentinula.</title>
        <authorList>
            <person name="Sierra-Patev S."/>
            <person name="Min B."/>
            <person name="Naranjo-Ortiz M."/>
            <person name="Looney B."/>
            <person name="Konkel Z."/>
            <person name="Slot J.C."/>
            <person name="Sakamoto Y."/>
            <person name="Steenwyk J.L."/>
            <person name="Rokas A."/>
            <person name="Carro J."/>
            <person name="Camarero S."/>
            <person name="Ferreira P."/>
            <person name="Molpeceres G."/>
            <person name="Ruiz-Duenas F.J."/>
            <person name="Serrano A."/>
            <person name="Henrissat B."/>
            <person name="Drula E."/>
            <person name="Hughes K.W."/>
            <person name="Mata J.L."/>
            <person name="Ishikawa N.K."/>
            <person name="Vargas-Isla R."/>
            <person name="Ushijima S."/>
            <person name="Smith C.A."/>
            <person name="Donoghue J."/>
            <person name="Ahrendt S."/>
            <person name="Andreopoulos W."/>
            <person name="He G."/>
            <person name="LaButti K."/>
            <person name="Lipzen A."/>
            <person name="Ng V."/>
            <person name="Riley R."/>
            <person name="Sandor L."/>
            <person name="Barry K."/>
            <person name="Martinez A.T."/>
            <person name="Xiao Y."/>
            <person name="Gibbons J.G."/>
            <person name="Terashima K."/>
            <person name="Grigoriev I.V."/>
            <person name="Hibbett D."/>
        </authorList>
    </citation>
    <scope>NUCLEOTIDE SEQUENCE [LARGE SCALE GENOMIC DNA]</scope>
    <source>
        <strain evidence="12 13">TFB7810</strain>
    </source>
</reference>
<protein>
    <recommendedName>
        <fullName evidence="4 10">2-(3-amino-3-carboxypropyl)histidine synthase subunit 2</fullName>
    </recommendedName>
</protein>
<dbReference type="FunFam" id="3.40.50.11840:FF:000002">
    <property type="entry name" value="2-(3-amino-3-carboxypropyl)histidine synthase subunit 2"/>
    <property type="match status" value="1"/>
</dbReference>
<dbReference type="FunFam" id="3.40.50.11860:FF:000001">
    <property type="entry name" value="2-(3-amino-3-carboxypropyl)histidine synthase subunit 2"/>
    <property type="match status" value="1"/>
</dbReference>
<evidence type="ECO:0000256" key="4">
    <source>
        <dbReference type="ARBA" id="ARBA00021914"/>
    </source>
</evidence>
<dbReference type="Gene3D" id="3.40.50.11860">
    <property type="entry name" value="Diphthamide synthesis DPH1/DPH2 domain 3"/>
    <property type="match status" value="1"/>
</dbReference>
<dbReference type="PANTHER" id="PTHR10762:SF2">
    <property type="entry name" value="2-(3-AMINO-3-CARBOXYPROPYL)HISTIDINE SYNTHASE SUBUNIT 2"/>
    <property type="match status" value="1"/>
</dbReference>
<evidence type="ECO:0000313" key="13">
    <source>
        <dbReference type="Proteomes" id="UP001142393"/>
    </source>
</evidence>
<sequence length="527" mass="58632">MSVENTAFSASGEEVITRTIDVEVDDTADQLRSSAEFDAFYEIERTAREIEEGDFKRVALQFPDELLHDSVQIFRRLKRMIRPDKELYVLADTSYGRQASNSWSPLTLLPLGATLSCCVDEVAAQHVDANALVHYGHACMSQTYRLPVIYVFGKKPIDVEDCVSRLVESFSSSESELKSSRSEQIVFRHDVAYTYQAGSIVDRLQVALANFERQLIYTSIPNKLLPPDPEESSRNSEEEGAQDCTIFYVGDESLGFTNLLITHASCNVYQYSPSLKTCHLESGRTNKLLMRRYATMQKGRDADVFGILVGTLGVASYLPLIKHIRTLLAASHKKSYTISVGKLNPAKLANFMEIECFVLVACPENSLIDAKDFYRPIITPYELEVGLQAEQNWTGKYILDFEKLLAEYDHGDRSKVVSPADNDDGDKDEDSPIFSLITGKYRHAKRFGYNAGESNARSSSSPESALVQRSQDNALSLLSNSAAGQFLQSRTYQGLDPRLGQDAPSALEQGRSGIARGYEDSADDGKS</sequence>
<dbReference type="NCBIfam" id="TIGR00272">
    <property type="entry name" value="DPH2"/>
    <property type="match status" value="1"/>
</dbReference>
<feature type="compositionally biased region" description="Basic and acidic residues" evidence="11">
    <location>
        <begin position="517"/>
        <end position="527"/>
    </location>
</feature>
<dbReference type="InterPro" id="IPR010014">
    <property type="entry name" value="DHP2"/>
</dbReference>
<evidence type="ECO:0000256" key="10">
    <source>
        <dbReference type="RuleBase" id="RU364133"/>
    </source>
</evidence>
<evidence type="ECO:0000256" key="9">
    <source>
        <dbReference type="ARBA" id="ARBA00054092"/>
    </source>
</evidence>
<proteinExistence type="inferred from homology"/>
<dbReference type="SFLD" id="SFLDG01121">
    <property type="entry name" value="Diphthamide_biosynthesis"/>
    <property type="match status" value="1"/>
</dbReference>
<comment type="function">
    <text evidence="9">Required for the first step of diphthamide biosynthesis, a post-translational modification of histidine which occurs in elongation factor 2. DPH1 and DPH2 transfer a 3-amino-3-carboxypropyl (ACP) group from S-adenosyl-L-methionine (SAM) to a histidine residue, the reaction is assisted by a reduction system comprising DPH3 and a NADH-dependent reductase, predominantly CBR1. Facilitates the reduction of the catalytic iron-sulfur cluster found in the DPH1 subunit.</text>
</comment>
<dbReference type="SFLD" id="SFLDS00032">
    <property type="entry name" value="Radical_SAM_3-amino-3-carboxyp"/>
    <property type="match status" value="1"/>
</dbReference>
<dbReference type="GO" id="GO:0090560">
    <property type="term" value="F:2-(3-amino-3-carboxypropyl)histidine synthase activity"/>
    <property type="evidence" value="ECO:0007669"/>
    <property type="project" value="InterPro"/>
</dbReference>
<evidence type="ECO:0000256" key="8">
    <source>
        <dbReference type="ARBA" id="ARBA00034128"/>
    </source>
</evidence>
<dbReference type="SFLD" id="SFLDF00408">
    <property type="entry name" value="Diphthamide_biosynthesis_famil"/>
    <property type="match status" value="1"/>
</dbReference>
<feature type="region of interest" description="Disordered" evidence="11">
    <location>
        <begin position="493"/>
        <end position="527"/>
    </location>
</feature>
<dbReference type="GO" id="GO:0005737">
    <property type="term" value="C:cytoplasm"/>
    <property type="evidence" value="ECO:0007669"/>
    <property type="project" value="UniProtKB-SubCell"/>
</dbReference>
<evidence type="ECO:0000256" key="1">
    <source>
        <dbReference type="ARBA" id="ARBA00001966"/>
    </source>
</evidence>
<dbReference type="Proteomes" id="UP001142393">
    <property type="component" value="Unassembled WGS sequence"/>
</dbReference>
<dbReference type="InterPro" id="IPR016435">
    <property type="entry name" value="DPH1/DPH2"/>
</dbReference>
<dbReference type="InterPro" id="IPR042265">
    <property type="entry name" value="DPH1/DPH2_3"/>
</dbReference>
<evidence type="ECO:0000256" key="5">
    <source>
        <dbReference type="ARBA" id="ARBA00022723"/>
    </source>
</evidence>
<keyword evidence="13" id="KW-1185">Reference proteome</keyword>
<evidence type="ECO:0000256" key="7">
    <source>
        <dbReference type="ARBA" id="ARBA00023014"/>
    </source>
</evidence>
<comment type="similarity">
    <text evidence="3 10">Belongs to the DPH1/DPH2 family. DPH2 subfamily.</text>
</comment>
<dbReference type="GO" id="GO:0046872">
    <property type="term" value="F:metal ion binding"/>
    <property type="evidence" value="ECO:0007669"/>
    <property type="project" value="UniProtKB-KW"/>
</dbReference>
<dbReference type="InterPro" id="IPR042263">
    <property type="entry name" value="DPH1/DPH2_1"/>
</dbReference>
<dbReference type="AlphaFoldDB" id="A0A9W8P3B3"/>
<dbReference type="GO" id="GO:0017183">
    <property type="term" value="P:protein histidyl modification to diphthamide"/>
    <property type="evidence" value="ECO:0007669"/>
    <property type="project" value="InterPro"/>
</dbReference>
<dbReference type="GO" id="GO:0051536">
    <property type="term" value="F:iron-sulfur cluster binding"/>
    <property type="evidence" value="ECO:0007669"/>
    <property type="project" value="UniProtKB-KW"/>
</dbReference>
<organism evidence="12 13">
    <name type="scientific">Lentinula detonsa</name>
    <dbReference type="NCBI Taxonomy" id="2804962"/>
    <lineage>
        <taxon>Eukaryota</taxon>
        <taxon>Fungi</taxon>
        <taxon>Dikarya</taxon>
        <taxon>Basidiomycota</taxon>
        <taxon>Agaricomycotina</taxon>
        <taxon>Agaricomycetes</taxon>
        <taxon>Agaricomycetidae</taxon>
        <taxon>Agaricales</taxon>
        <taxon>Marasmiineae</taxon>
        <taxon>Omphalotaceae</taxon>
        <taxon>Lentinula</taxon>
    </lineage>
</organism>
<keyword evidence="10" id="KW-0963">Cytoplasm</keyword>
<evidence type="ECO:0000256" key="2">
    <source>
        <dbReference type="ARBA" id="ARBA00005156"/>
    </source>
</evidence>
<keyword evidence="7 10" id="KW-0411">Iron-sulfur</keyword>
<keyword evidence="5 10" id="KW-0479">Metal-binding</keyword>
<evidence type="ECO:0000256" key="6">
    <source>
        <dbReference type="ARBA" id="ARBA00023004"/>
    </source>
</evidence>
<comment type="subunit">
    <text evidence="8">Component of the 2-(3-amino-3-carboxypropyl)histidine synthase complex composed of DPH1, DPH2, DPH3 and a NADH-dependent reductase, predominantly CBR1.</text>
</comment>
<dbReference type="EMBL" id="JANVFU010000004">
    <property type="protein sequence ID" value="KAJ3746131.1"/>
    <property type="molecule type" value="Genomic_DNA"/>
</dbReference>
<dbReference type="NCBIfam" id="TIGR00322">
    <property type="entry name" value="diphth2_R"/>
    <property type="match status" value="2"/>
</dbReference>
<accession>A0A9W8P3B3</accession>
<gene>
    <name evidence="12" type="ORF">DFH05DRAFT_1394559</name>
</gene>
<name>A0A9W8P3B3_9AGAR</name>
<dbReference type="Pfam" id="PF01866">
    <property type="entry name" value="Diphthamide_syn"/>
    <property type="match status" value="1"/>
</dbReference>
<evidence type="ECO:0000313" key="12">
    <source>
        <dbReference type="EMBL" id="KAJ3746131.1"/>
    </source>
</evidence>
<comment type="subcellular location">
    <subcellularLocation>
        <location evidence="10">Cytoplasm</location>
    </subcellularLocation>
</comment>
<keyword evidence="6 10" id="KW-0408">Iron</keyword>
<comment type="cofactor">
    <cofactor evidence="1">
        <name>[4Fe-4S] cluster</name>
        <dbReference type="ChEBI" id="CHEBI:49883"/>
    </cofactor>
</comment>
<evidence type="ECO:0000256" key="11">
    <source>
        <dbReference type="SAM" id="MobiDB-lite"/>
    </source>
</evidence>
<comment type="pathway">
    <text evidence="2 10">Protein modification; peptidyl-diphthamide biosynthesis.</text>
</comment>